<dbReference type="PANTHER" id="PTHR22762">
    <property type="entry name" value="ALPHA-GLUCOSIDASE"/>
    <property type="match status" value="1"/>
</dbReference>
<dbReference type="CDD" id="cd06604">
    <property type="entry name" value="GH31_glucosidase_II_MalA"/>
    <property type="match status" value="1"/>
</dbReference>
<dbReference type="InterPro" id="IPR030458">
    <property type="entry name" value="Glyco_hydro_31_AS"/>
</dbReference>
<feature type="domain" description="DUF5110" evidence="6">
    <location>
        <begin position="436"/>
        <end position="503"/>
    </location>
</feature>
<dbReference type="EMBL" id="QJJR01000003">
    <property type="protein sequence ID" value="PXW92050.1"/>
    <property type="molecule type" value="Genomic_DNA"/>
</dbReference>
<comment type="caution">
    <text evidence="8">The sequence shown here is derived from an EMBL/GenBank/DDBJ whole genome shotgun (WGS) entry which is preliminary data.</text>
</comment>
<dbReference type="Gene3D" id="2.60.40.1180">
    <property type="entry name" value="Golgi alpha-mannosidase II"/>
    <property type="match status" value="2"/>
</dbReference>
<dbReference type="AlphaFoldDB" id="A0A2V3WFN6"/>
<feature type="domain" description="Glycosyl hydrolase family 31 C-terminal" evidence="7">
    <location>
        <begin position="335"/>
        <end position="421"/>
    </location>
</feature>
<evidence type="ECO:0000256" key="2">
    <source>
        <dbReference type="ARBA" id="ARBA00022801"/>
    </source>
</evidence>
<evidence type="ECO:0000256" key="3">
    <source>
        <dbReference type="ARBA" id="ARBA00023295"/>
    </source>
</evidence>
<keyword evidence="9" id="KW-1185">Reference proteome</keyword>
<evidence type="ECO:0000313" key="9">
    <source>
        <dbReference type="Proteomes" id="UP000247922"/>
    </source>
</evidence>
<dbReference type="PANTHER" id="PTHR22762:SF166">
    <property type="entry name" value="ALPHA-GLUCOSIDASE"/>
    <property type="match status" value="1"/>
</dbReference>
<dbReference type="Gene3D" id="3.20.20.80">
    <property type="entry name" value="Glycosidases"/>
    <property type="match status" value="2"/>
</dbReference>
<dbReference type="Pfam" id="PF21365">
    <property type="entry name" value="Glyco_hydro_31_3rd"/>
    <property type="match status" value="1"/>
</dbReference>
<accession>A0A2V3WFN6</accession>
<name>A0A2V3WFN6_9BACI</name>
<dbReference type="InterPro" id="IPR033403">
    <property type="entry name" value="DUF5110"/>
</dbReference>
<dbReference type="Pfam" id="PF17137">
    <property type="entry name" value="DUF5110"/>
    <property type="match status" value="1"/>
</dbReference>
<dbReference type="PROSITE" id="PS00129">
    <property type="entry name" value="GLYCOSYL_HYDROL_F31_1"/>
    <property type="match status" value="1"/>
</dbReference>
<protein>
    <submittedName>
        <fullName evidence="8">Uncharacterized protein DUF5110</fullName>
    </submittedName>
</protein>
<evidence type="ECO:0000259" key="7">
    <source>
        <dbReference type="Pfam" id="PF21365"/>
    </source>
</evidence>
<keyword evidence="3 4" id="KW-0326">Glycosidase</keyword>
<keyword evidence="2 4" id="KW-0378">Hydrolase</keyword>
<dbReference type="InterPro" id="IPR000322">
    <property type="entry name" value="Glyco_hydro_31_TIM"/>
</dbReference>
<comment type="similarity">
    <text evidence="1 4">Belongs to the glycosyl hydrolase 31 family.</text>
</comment>
<sequence length="534" mass="62115">MPLPPKWSLGYHQSRYSYKSEKEVRELVETFKAKRVPLDAIYLDIHYMDEYRVFTFDSNRFPNPKKLIEELRKDGIRVVPIVDPGVKAGENYPIYREETNESHFCKYSKGDVYHGDVWPGRSAFPDFTNEKTRRWWGKQHKFYTDLGIEGVWNDMNEPSVFNETKTMDLAVIHENNGQPKTHGELHNIYGMMMGATTHEGLKDELANKRPFVLIRAGYAGIQRYATVWTGDNRSFWEHLQMALPMCMNLELSGVAFCGPDVGGFANDSNGELLTRWTQVGLFTPYFRNHSVLNSIHQELWSFGTRYEEMIKRYIEERYVWLPYLYNVFKEASRTGMPVMRPLLLEFPYDEQTVNIYDQFMVGEDVLVAPILTPSTNHRVVYLPEGTWIDYWTDQKRVGGKYHLVYADIDTLPIFIKEGAIIPLTAPKASTNEKDKQLFIHLYPQANESKSYTLYEDDGLSLNHETGACFECDIHMEASADQLTITTHEKINGYSPDWEERIFIIHGAIKEENIRLNDKMQFVSRILIKDNAHDS</sequence>
<evidence type="ECO:0000256" key="4">
    <source>
        <dbReference type="RuleBase" id="RU361185"/>
    </source>
</evidence>
<evidence type="ECO:0000259" key="5">
    <source>
        <dbReference type="Pfam" id="PF01055"/>
    </source>
</evidence>
<evidence type="ECO:0000259" key="6">
    <source>
        <dbReference type="Pfam" id="PF17137"/>
    </source>
</evidence>
<organism evidence="8 9">
    <name type="scientific">Streptohalobacillus salinus</name>
    <dbReference type="NCBI Taxonomy" id="621096"/>
    <lineage>
        <taxon>Bacteria</taxon>
        <taxon>Bacillati</taxon>
        <taxon>Bacillota</taxon>
        <taxon>Bacilli</taxon>
        <taxon>Bacillales</taxon>
        <taxon>Bacillaceae</taxon>
        <taxon>Streptohalobacillus</taxon>
    </lineage>
</organism>
<dbReference type="InterPro" id="IPR013780">
    <property type="entry name" value="Glyco_hydro_b"/>
</dbReference>
<dbReference type="Pfam" id="PF01055">
    <property type="entry name" value="Glyco_hydro_31_2nd"/>
    <property type="match status" value="1"/>
</dbReference>
<dbReference type="InterPro" id="IPR017853">
    <property type="entry name" value="GH"/>
</dbReference>
<dbReference type="GO" id="GO:0004553">
    <property type="term" value="F:hydrolase activity, hydrolyzing O-glycosyl compounds"/>
    <property type="evidence" value="ECO:0007669"/>
    <property type="project" value="InterPro"/>
</dbReference>
<evidence type="ECO:0000256" key="1">
    <source>
        <dbReference type="ARBA" id="ARBA00007806"/>
    </source>
</evidence>
<proteinExistence type="inferred from homology"/>
<dbReference type="GO" id="GO:0005975">
    <property type="term" value="P:carbohydrate metabolic process"/>
    <property type="evidence" value="ECO:0007669"/>
    <property type="project" value="InterPro"/>
</dbReference>
<feature type="domain" description="Glycoside hydrolase family 31 TIM barrel" evidence="5">
    <location>
        <begin position="2"/>
        <end position="326"/>
    </location>
</feature>
<dbReference type="SUPFAM" id="SSF51445">
    <property type="entry name" value="(Trans)glycosidases"/>
    <property type="match status" value="1"/>
</dbReference>
<reference evidence="8 9" key="1">
    <citation type="submission" date="2018-05" db="EMBL/GenBank/DDBJ databases">
        <title>Genomic Encyclopedia of Type Strains, Phase IV (KMG-IV): sequencing the most valuable type-strain genomes for metagenomic binning, comparative biology and taxonomic classification.</title>
        <authorList>
            <person name="Goeker M."/>
        </authorList>
    </citation>
    <scope>NUCLEOTIDE SEQUENCE [LARGE SCALE GENOMIC DNA]</scope>
    <source>
        <strain evidence="8 9">DSM 22440</strain>
    </source>
</reference>
<gene>
    <name evidence="8" type="ORF">DES38_10365</name>
</gene>
<dbReference type="Proteomes" id="UP000247922">
    <property type="component" value="Unassembled WGS sequence"/>
</dbReference>
<dbReference type="SUPFAM" id="SSF51011">
    <property type="entry name" value="Glycosyl hydrolase domain"/>
    <property type="match status" value="1"/>
</dbReference>
<dbReference type="InterPro" id="IPR048395">
    <property type="entry name" value="Glyco_hydro_31_C"/>
</dbReference>
<evidence type="ECO:0000313" key="8">
    <source>
        <dbReference type="EMBL" id="PXW92050.1"/>
    </source>
</evidence>